<proteinExistence type="predicted"/>
<dbReference type="InterPro" id="IPR003661">
    <property type="entry name" value="HisK_dim/P_dom"/>
</dbReference>
<feature type="transmembrane region" description="Helical" evidence="12">
    <location>
        <begin position="76"/>
        <end position="95"/>
    </location>
</feature>
<dbReference type="FunFam" id="1.10.287.130:FF:000002">
    <property type="entry name" value="Two-component osmosensing histidine kinase"/>
    <property type="match status" value="1"/>
</dbReference>
<evidence type="ECO:0000259" key="13">
    <source>
        <dbReference type="PROSITE" id="PS50109"/>
    </source>
</evidence>
<dbReference type="InterPro" id="IPR003594">
    <property type="entry name" value="HATPase_dom"/>
</dbReference>
<dbReference type="EMBL" id="CP047656">
    <property type="protein sequence ID" value="QHJ10008.1"/>
    <property type="molecule type" value="Genomic_DNA"/>
</dbReference>
<dbReference type="Pfam" id="PF00512">
    <property type="entry name" value="HisKA"/>
    <property type="match status" value="1"/>
</dbReference>
<dbReference type="FunFam" id="3.30.565.10:FF:000010">
    <property type="entry name" value="Sensor histidine kinase RcsC"/>
    <property type="match status" value="1"/>
</dbReference>
<dbReference type="InterPro" id="IPR036097">
    <property type="entry name" value="HisK_dim/P_sf"/>
</dbReference>
<accession>A0A857JFP2</accession>
<evidence type="ECO:0000256" key="4">
    <source>
        <dbReference type="ARBA" id="ARBA00022679"/>
    </source>
</evidence>
<evidence type="ECO:0000313" key="15">
    <source>
        <dbReference type="EMBL" id="QHJ10008.1"/>
    </source>
</evidence>
<dbReference type="SUPFAM" id="SSF55874">
    <property type="entry name" value="ATPase domain of HSP90 chaperone/DNA topoisomerase II/histidine kinase"/>
    <property type="match status" value="1"/>
</dbReference>
<dbReference type="GO" id="GO:0005524">
    <property type="term" value="F:ATP binding"/>
    <property type="evidence" value="ECO:0007669"/>
    <property type="project" value="UniProtKB-KW"/>
</dbReference>
<reference evidence="15 16" key="1">
    <citation type="submission" date="2019-12" db="EMBL/GenBank/DDBJ databases">
        <title>Genome sequencing and assembly of endphytes of Porphyra tenera.</title>
        <authorList>
            <person name="Park J.M."/>
            <person name="Shin R."/>
            <person name="Jo S.H."/>
        </authorList>
    </citation>
    <scope>NUCLEOTIDE SEQUENCE [LARGE SCALE GENOMIC DNA]</scope>
    <source>
        <strain evidence="15 16">GPM4</strain>
    </source>
</reference>
<dbReference type="PANTHER" id="PTHR45339:SF1">
    <property type="entry name" value="HYBRID SIGNAL TRANSDUCTION HISTIDINE KINASE J"/>
    <property type="match status" value="1"/>
</dbReference>
<keyword evidence="3 11" id="KW-0597">Phosphoprotein</keyword>
<feature type="transmembrane region" description="Helical" evidence="12">
    <location>
        <begin position="124"/>
        <end position="142"/>
    </location>
</feature>
<dbReference type="SMART" id="SM00387">
    <property type="entry name" value="HATPase_c"/>
    <property type="match status" value="1"/>
</dbReference>
<feature type="domain" description="Histidine kinase" evidence="13">
    <location>
        <begin position="203"/>
        <end position="423"/>
    </location>
</feature>
<feature type="transmembrane region" description="Helical" evidence="12">
    <location>
        <begin position="45"/>
        <end position="64"/>
    </location>
</feature>
<keyword evidence="7" id="KW-0067">ATP-binding</keyword>
<evidence type="ECO:0000256" key="6">
    <source>
        <dbReference type="ARBA" id="ARBA00022777"/>
    </source>
</evidence>
<name>A0A857JFP2_9ALTE</name>
<dbReference type="GO" id="GO:0000155">
    <property type="term" value="F:phosphorelay sensor kinase activity"/>
    <property type="evidence" value="ECO:0007669"/>
    <property type="project" value="InterPro"/>
</dbReference>
<keyword evidence="12" id="KW-0472">Membrane</keyword>
<keyword evidence="12" id="KW-1133">Transmembrane helix</keyword>
<evidence type="ECO:0000259" key="14">
    <source>
        <dbReference type="PROSITE" id="PS50110"/>
    </source>
</evidence>
<dbReference type="CDD" id="cd16922">
    <property type="entry name" value="HATPase_EvgS-ArcB-TorS-like"/>
    <property type="match status" value="1"/>
</dbReference>
<dbReference type="InterPro" id="IPR011006">
    <property type="entry name" value="CheY-like_superfamily"/>
</dbReference>
<evidence type="ECO:0000256" key="12">
    <source>
        <dbReference type="SAM" id="Phobius"/>
    </source>
</evidence>
<evidence type="ECO:0000256" key="11">
    <source>
        <dbReference type="PROSITE-ProRule" id="PRU00169"/>
    </source>
</evidence>
<dbReference type="PROSITE" id="PS50110">
    <property type="entry name" value="RESPONSE_REGULATORY"/>
    <property type="match status" value="1"/>
</dbReference>
<evidence type="ECO:0000256" key="2">
    <source>
        <dbReference type="ARBA" id="ARBA00012438"/>
    </source>
</evidence>
<dbReference type="AlphaFoldDB" id="A0A857JFP2"/>
<keyword evidence="4 15" id="KW-0808">Transferase</keyword>
<sequence length="573" mass="63833">MNQSNVPIRQLDEKNGLLKPVAYFFAVLYCALTLAHYLVLQEPFKWVLCAMTLLTALLNGAVALSTAKIPPKRQSLIILILLLIASANSFLHLWLSEASEHSTNIFVTIIASGIVLSNRLHWTASILFNWVGWITISVWLELALIQHFFFAMGMSTLLSWFAHLARKKLVSKQIELEIERDLAIQHELEAKAATETKSAFLANMSHEIRTPMNGVIGMIELVSQTELNTDQKNYLATAKRSADSLLIIINDILDFSKIEVGELTIELVEFDLEQFFVELIHDQHFHARKKGLTLTLSKGNFHHKHVVGDPYRITQIMNNLLSNAIKFTESGGITVYYDLVTLGDNLQLKVEINDTGIGVSETALPFLFDSFSQADSSTTRKFGGTGLGLSITKQLCELMGGDINVKSQLNQGSTFSFTVRLKPPHQTHKMASKPPAPVSFEGLQVLLVEDNEINQEVMLAILKGLNVNVFIANDGIEALATLSHSQRLKFDLILMDCQMPNLDGYEATRRIRAGEAGEIFSHIPIAALTANVMDSERAKCIEAGMNEYLTKPVEIEALKSVLVKYHNQTPPQH</sequence>
<dbReference type="Gene3D" id="1.10.287.130">
    <property type="match status" value="1"/>
</dbReference>
<dbReference type="Pfam" id="PF02518">
    <property type="entry name" value="HATPase_c"/>
    <property type="match status" value="1"/>
</dbReference>
<dbReference type="PANTHER" id="PTHR45339">
    <property type="entry name" value="HYBRID SIGNAL TRANSDUCTION HISTIDINE KINASE J"/>
    <property type="match status" value="1"/>
</dbReference>
<evidence type="ECO:0000256" key="3">
    <source>
        <dbReference type="ARBA" id="ARBA00022553"/>
    </source>
</evidence>
<dbReference type="Gene3D" id="3.40.50.2300">
    <property type="match status" value="1"/>
</dbReference>
<dbReference type="InterPro" id="IPR036890">
    <property type="entry name" value="HATPase_C_sf"/>
</dbReference>
<dbReference type="Proteomes" id="UP000464524">
    <property type="component" value="Chromosome"/>
</dbReference>
<dbReference type="InterPro" id="IPR005467">
    <property type="entry name" value="His_kinase_dom"/>
</dbReference>
<evidence type="ECO:0000256" key="9">
    <source>
        <dbReference type="ARBA" id="ARBA00064003"/>
    </source>
</evidence>
<feature type="transmembrane region" description="Helical" evidence="12">
    <location>
        <begin position="21"/>
        <end position="39"/>
    </location>
</feature>
<keyword evidence="12" id="KW-0812">Transmembrane</keyword>
<evidence type="ECO:0000313" key="16">
    <source>
        <dbReference type="Proteomes" id="UP000464524"/>
    </source>
</evidence>
<evidence type="ECO:0000256" key="5">
    <source>
        <dbReference type="ARBA" id="ARBA00022741"/>
    </source>
</evidence>
<feature type="domain" description="Response regulatory" evidence="14">
    <location>
        <begin position="444"/>
        <end position="566"/>
    </location>
</feature>
<feature type="transmembrane region" description="Helical" evidence="12">
    <location>
        <begin position="101"/>
        <end position="117"/>
    </location>
</feature>
<dbReference type="CDD" id="cd00082">
    <property type="entry name" value="HisKA"/>
    <property type="match status" value="1"/>
</dbReference>
<organism evidence="15 16">
    <name type="scientific">Paraglaciecola mesophila</name>
    <dbReference type="NCBI Taxonomy" id="197222"/>
    <lineage>
        <taxon>Bacteria</taxon>
        <taxon>Pseudomonadati</taxon>
        <taxon>Pseudomonadota</taxon>
        <taxon>Gammaproteobacteria</taxon>
        <taxon>Alteromonadales</taxon>
        <taxon>Alteromonadaceae</taxon>
        <taxon>Paraglaciecola</taxon>
    </lineage>
</organism>
<evidence type="ECO:0000256" key="8">
    <source>
        <dbReference type="ARBA" id="ARBA00023012"/>
    </source>
</evidence>
<dbReference type="SMART" id="SM00388">
    <property type="entry name" value="HisKA"/>
    <property type="match status" value="1"/>
</dbReference>
<gene>
    <name evidence="15" type="ORF">FX988_00217</name>
</gene>
<feature type="modified residue" description="4-aspartylphosphate" evidence="11">
    <location>
        <position position="496"/>
    </location>
</feature>
<comment type="subunit">
    <text evidence="9">At low DSF concentrations, interacts with RpfF.</text>
</comment>
<protein>
    <recommendedName>
        <fullName evidence="10">Sensory/regulatory protein RpfC</fullName>
        <ecNumber evidence="2">2.7.13.3</ecNumber>
    </recommendedName>
</protein>
<keyword evidence="6 15" id="KW-0418">Kinase</keyword>
<evidence type="ECO:0000256" key="1">
    <source>
        <dbReference type="ARBA" id="ARBA00000085"/>
    </source>
</evidence>
<evidence type="ECO:0000256" key="10">
    <source>
        <dbReference type="ARBA" id="ARBA00068150"/>
    </source>
</evidence>
<dbReference type="Pfam" id="PF00072">
    <property type="entry name" value="Response_reg"/>
    <property type="match status" value="1"/>
</dbReference>
<dbReference type="PROSITE" id="PS50109">
    <property type="entry name" value="HIS_KIN"/>
    <property type="match status" value="1"/>
</dbReference>
<dbReference type="PRINTS" id="PR00344">
    <property type="entry name" value="BCTRLSENSOR"/>
</dbReference>
<dbReference type="CDD" id="cd17546">
    <property type="entry name" value="REC_hyHK_CKI1_RcsC-like"/>
    <property type="match status" value="1"/>
</dbReference>
<keyword evidence="5" id="KW-0547">Nucleotide-binding</keyword>
<dbReference type="InterPro" id="IPR001789">
    <property type="entry name" value="Sig_transdc_resp-reg_receiver"/>
</dbReference>
<dbReference type="Gene3D" id="3.30.565.10">
    <property type="entry name" value="Histidine kinase-like ATPase, C-terminal domain"/>
    <property type="match status" value="1"/>
</dbReference>
<evidence type="ECO:0000256" key="7">
    <source>
        <dbReference type="ARBA" id="ARBA00022840"/>
    </source>
</evidence>
<keyword evidence="16" id="KW-1185">Reference proteome</keyword>
<dbReference type="SUPFAM" id="SSF47384">
    <property type="entry name" value="Homodimeric domain of signal transducing histidine kinase"/>
    <property type="match status" value="1"/>
</dbReference>
<keyword evidence="8" id="KW-0902">Two-component regulatory system</keyword>
<dbReference type="SMART" id="SM00448">
    <property type="entry name" value="REC"/>
    <property type="match status" value="1"/>
</dbReference>
<comment type="catalytic activity">
    <reaction evidence="1">
        <text>ATP + protein L-histidine = ADP + protein N-phospho-L-histidine.</text>
        <dbReference type="EC" id="2.7.13.3"/>
    </reaction>
</comment>
<dbReference type="KEGG" id="pmes:FX988_00217"/>
<dbReference type="EC" id="2.7.13.3" evidence="2"/>
<dbReference type="SUPFAM" id="SSF52172">
    <property type="entry name" value="CheY-like"/>
    <property type="match status" value="1"/>
</dbReference>
<dbReference type="InterPro" id="IPR004358">
    <property type="entry name" value="Sig_transdc_His_kin-like_C"/>
</dbReference>